<sequence>MCANGFLNASRSGDQSWCRASLKLVTPTRDAISVDVHAGPYSVRHCGRMPLHALTCADGRKSEADEFPAIDVTDNLTCVLSNAAGDCFVDAKSINDIYLALAMDVDVRRLHATLDEAALLPFFATAWTG</sequence>
<dbReference type="RefSeq" id="WP_167977345.1">
    <property type="nucleotide sequence ID" value="NZ_VSRL01000132.1"/>
</dbReference>
<organism evidence="1 2">
    <name type="scientific">Lentzea indica</name>
    <dbReference type="NCBI Taxonomy" id="2604800"/>
    <lineage>
        <taxon>Bacteria</taxon>
        <taxon>Bacillati</taxon>
        <taxon>Actinomycetota</taxon>
        <taxon>Actinomycetes</taxon>
        <taxon>Pseudonocardiales</taxon>
        <taxon>Pseudonocardiaceae</taxon>
        <taxon>Lentzea</taxon>
    </lineage>
</organism>
<accession>A0ABX1FNV0</accession>
<gene>
    <name evidence="1" type="ORF">FXN61_29395</name>
</gene>
<dbReference type="EMBL" id="VSRL01000132">
    <property type="protein sequence ID" value="NKE60683.1"/>
    <property type="molecule type" value="Genomic_DNA"/>
</dbReference>
<reference evidence="1 2" key="1">
    <citation type="submission" date="2019-08" db="EMBL/GenBank/DDBJ databases">
        <title>Lentzea from Indian Himalayas.</title>
        <authorList>
            <person name="Mandal S."/>
            <person name="Mallick Gupta A."/>
            <person name="Maiti P.K."/>
            <person name="Sarkar J."/>
            <person name="Mandal S."/>
        </authorList>
    </citation>
    <scope>NUCLEOTIDE SEQUENCE [LARGE SCALE GENOMIC DNA]</scope>
    <source>
        <strain evidence="1 2">PSKA42</strain>
    </source>
</reference>
<comment type="caution">
    <text evidence="1">The sequence shown here is derived from an EMBL/GenBank/DDBJ whole genome shotgun (WGS) entry which is preliminary data.</text>
</comment>
<dbReference type="Proteomes" id="UP001515943">
    <property type="component" value="Unassembled WGS sequence"/>
</dbReference>
<evidence type="ECO:0000313" key="2">
    <source>
        <dbReference type="Proteomes" id="UP001515943"/>
    </source>
</evidence>
<proteinExistence type="predicted"/>
<name>A0ABX1FNV0_9PSEU</name>
<keyword evidence="2" id="KW-1185">Reference proteome</keyword>
<protein>
    <submittedName>
        <fullName evidence="1">Uncharacterized protein</fullName>
    </submittedName>
</protein>
<evidence type="ECO:0000313" key="1">
    <source>
        <dbReference type="EMBL" id="NKE60683.1"/>
    </source>
</evidence>